<dbReference type="AlphaFoldDB" id="T0YEH1"/>
<name>T0YEH1_9ZZZZ</name>
<gene>
    <name evidence="1" type="ORF">B1B_17420</name>
</gene>
<dbReference type="EMBL" id="AUZY01011631">
    <property type="protein sequence ID" value="EQD33791.1"/>
    <property type="molecule type" value="Genomic_DNA"/>
</dbReference>
<protein>
    <submittedName>
        <fullName evidence="1">Creatininase</fullName>
    </submittedName>
</protein>
<dbReference type="SUPFAM" id="SSF52402">
    <property type="entry name" value="Adenine nucleotide alpha hydrolases-like"/>
    <property type="match status" value="1"/>
</dbReference>
<organism evidence="1">
    <name type="scientific">mine drainage metagenome</name>
    <dbReference type="NCBI Taxonomy" id="410659"/>
    <lineage>
        <taxon>unclassified sequences</taxon>
        <taxon>metagenomes</taxon>
        <taxon>ecological metagenomes</taxon>
    </lineage>
</organism>
<dbReference type="Gene3D" id="3.40.50.620">
    <property type="entry name" value="HUPs"/>
    <property type="match status" value="1"/>
</dbReference>
<reference evidence="1" key="2">
    <citation type="journal article" date="2014" name="ISME J.">
        <title>Microbial stratification in low pH oxic and suboxic macroscopic growths along an acid mine drainage.</title>
        <authorList>
            <person name="Mendez-Garcia C."/>
            <person name="Mesa V."/>
            <person name="Sprenger R.R."/>
            <person name="Richter M."/>
            <person name="Diez M.S."/>
            <person name="Solano J."/>
            <person name="Bargiela R."/>
            <person name="Golyshina O.V."/>
            <person name="Manteca A."/>
            <person name="Ramos J.L."/>
            <person name="Gallego J.R."/>
            <person name="Llorente I."/>
            <person name="Martins Dos Santos V.A."/>
            <person name="Jensen O.N."/>
            <person name="Pelaez A.I."/>
            <person name="Sanchez J."/>
            <person name="Ferrer M."/>
        </authorList>
    </citation>
    <scope>NUCLEOTIDE SEQUENCE</scope>
</reference>
<sequence>MIDRITVSPPIIEKRRISSSIVIKIGGIDHVFQLIFSYKEDLHISENLAGLILTMPVINFTYFAKELVLDYAVSGKDISQLKEFIRINNREVFINAICRRRYDFYQPEAVPAPEEITEENANGFTTLIAEKLIPDTPKAAAQMNNSKVAVLSSGGKESLLTYSMLRETGFNVHPIFFNESGAHWRAAKPAFDAFSEGNENTTKVWSNADRFYRFCLNLLPFLKRNTIRKRTDTYPVQLFTFPVYIMSMVPVLLARGVSIALMGNEFDDPKDMPPFHGIRHYHAIFDQTPDFTVMISSYLHDKGLNLSISSLVYPVTATIVERILIHRYGEIFALQRSCHSCSSMDGRIIPCGKCSKCMGVIMLILGSNGDPRRIGYSEKDIETARVSSDKLRLDSDEIDYLYSSEKRDSHVTGIHVLQFENMPFSLLPEKIRDAALPIFIHYTSGIYSLDHGVWKQDQKYDAI</sequence>
<proteinExistence type="predicted"/>
<accession>T0YEH1</accession>
<evidence type="ECO:0000313" key="1">
    <source>
        <dbReference type="EMBL" id="EQD33791.1"/>
    </source>
</evidence>
<feature type="non-terminal residue" evidence="1">
    <location>
        <position position="463"/>
    </location>
</feature>
<comment type="caution">
    <text evidence="1">The sequence shown here is derived from an EMBL/GenBank/DDBJ whole genome shotgun (WGS) entry which is preliminary data.</text>
</comment>
<dbReference type="InterPro" id="IPR014729">
    <property type="entry name" value="Rossmann-like_a/b/a_fold"/>
</dbReference>
<reference evidence="1" key="1">
    <citation type="submission" date="2013-08" db="EMBL/GenBank/DDBJ databases">
        <authorList>
            <person name="Mendez C."/>
            <person name="Richter M."/>
            <person name="Ferrer M."/>
            <person name="Sanchez J."/>
        </authorList>
    </citation>
    <scope>NUCLEOTIDE SEQUENCE</scope>
</reference>